<reference evidence="4" key="2">
    <citation type="submission" date="2015-09" db="EMBL/GenBank/DDBJ databases">
        <title>Draft genome sequence of Mycobacterium neoaurum DSM 44074.</title>
        <authorList>
            <person name="Croce O."/>
            <person name="Robert C."/>
            <person name="Raoult D."/>
            <person name="Drancourt M."/>
        </authorList>
    </citation>
    <scope>NUCLEOTIDE SEQUENCE</scope>
    <source>
        <strain evidence="4">DSM 44074</strain>
    </source>
</reference>
<gene>
    <name evidence="4" type="ORF">BN1047_04553</name>
</gene>
<evidence type="ECO:0000256" key="1">
    <source>
        <dbReference type="ARBA" id="ARBA00004370"/>
    </source>
</evidence>
<evidence type="ECO:0000313" key="4">
    <source>
        <dbReference type="EMBL" id="CDQ46644.1"/>
    </source>
</evidence>
<sequence>MTAGLAPRVLGGVRRFWVAIVLVVLLVTAGGVTGWLYQTKYRFDQATGTAAADAAVQAASDGTMALLSYSPQNLETDFTNARSHLTGDFLNYYNQFTEQIVSPAAKKNGVTTSASVVNAAVSELYPDRAVVLVFLNQSTTSSENPDGSFSTSSVKVGLAKVDGAWRIASFDPV</sequence>
<evidence type="ECO:0000313" key="5">
    <source>
        <dbReference type="Proteomes" id="UP000028864"/>
    </source>
</evidence>
<proteinExistence type="predicted"/>
<dbReference type="AlphaFoldDB" id="A0AAV2WQK3"/>
<dbReference type="EMBL" id="LK021341">
    <property type="protein sequence ID" value="CDQ46644.1"/>
    <property type="molecule type" value="Genomic_DNA"/>
</dbReference>
<name>A0AAV2WQK3_MYCNE</name>
<dbReference type="PANTHER" id="PTHR37042">
    <property type="entry name" value="OUTER MEMBRANE PROTEIN RV1973"/>
    <property type="match status" value="1"/>
</dbReference>
<accession>A0AAV2WQK3</accession>
<keyword evidence="3" id="KW-0812">Transmembrane</keyword>
<evidence type="ECO:0000256" key="2">
    <source>
        <dbReference type="ARBA" id="ARBA00023136"/>
    </source>
</evidence>
<keyword evidence="3" id="KW-1133">Transmembrane helix</keyword>
<dbReference type="GO" id="GO:0016020">
    <property type="term" value="C:membrane"/>
    <property type="evidence" value="ECO:0007669"/>
    <property type="project" value="UniProtKB-SubCell"/>
</dbReference>
<organism evidence="4 5">
    <name type="scientific">Mycolicibacterium neoaurum</name>
    <name type="common">Mycobacterium neoaurum</name>
    <dbReference type="NCBI Taxonomy" id="1795"/>
    <lineage>
        <taxon>Bacteria</taxon>
        <taxon>Bacillati</taxon>
        <taxon>Actinomycetota</taxon>
        <taxon>Actinomycetes</taxon>
        <taxon>Mycobacteriales</taxon>
        <taxon>Mycobacteriaceae</taxon>
        <taxon>Mycolicibacterium</taxon>
    </lineage>
</organism>
<protein>
    <submittedName>
        <fullName evidence="4">Twin-arginine translocation pathway signal</fullName>
    </submittedName>
</protein>
<reference evidence="4" key="1">
    <citation type="submission" date="2014-05" db="EMBL/GenBank/DDBJ databases">
        <authorList>
            <person name="Urmite Genomes"/>
        </authorList>
    </citation>
    <scope>NUCLEOTIDE SEQUENCE</scope>
    <source>
        <strain evidence="4">DSM 44074</strain>
    </source>
</reference>
<dbReference type="PANTHER" id="PTHR37042:SF4">
    <property type="entry name" value="OUTER MEMBRANE PROTEIN RV1973"/>
    <property type="match status" value="1"/>
</dbReference>
<evidence type="ECO:0000256" key="3">
    <source>
        <dbReference type="SAM" id="Phobius"/>
    </source>
</evidence>
<dbReference type="Proteomes" id="UP000028864">
    <property type="component" value="Unassembled WGS sequence"/>
</dbReference>
<feature type="transmembrane region" description="Helical" evidence="3">
    <location>
        <begin position="16"/>
        <end position="37"/>
    </location>
</feature>
<comment type="subcellular location">
    <subcellularLocation>
        <location evidence="1">Membrane</location>
    </subcellularLocation>
</comment>
<keyword evidence="2 3" id="KW-0472">Membrane</keyword>